<dbReference type="Proteomes" id="UP000010074">
    <property type="component" value="Chromosome"/>
</dbReference>
<sequence>MRPLEQAKFPGDQAQSNAVIFAVEQVGALREHRARGL</sequence>
<dbReference type="PATRIC" id="fig|1069642.3.peg.519"/>
<dbReference type="KEGG" id="bbat:Bdt_0524"/>
<accession>K7ZE81</accession>
<dbReference type="AlphaFoldDB" id="K7ZE81"/>
<evidence type="ECO:0000313" key="2">
    <source>
        <dbReference type="Proteomes" id="UP000010074"/>
    </source>
</evidence>
<dbReference type="HOGENOM" id="CLU_3340651_0_0_7"/>
<dbReference type="EMBL" id="CP002930">
    <property type="protein sequence ID" value="AFY00232.1"/>
    <property type="molecule type" value="Genomic_DNA"/>
</dbReference>
<proteinExistence type="predicted"/>
<name>K7ZE81_BDEBC</name>
<gene>
    <name evidence="1" type="ORF">Bdt_0524</name>
</gene>
<organism evidence="1 2">
    <name type="scientific">Bdellovibrio bacteriovorus str. Tiberius</name>
    <dbReference type="NCBI Taxonomy" id="1069642"/>
    <lineage>
        <taxon>Bacteria</taxon>
        <taxon>Pseudomonadati</taxon>
        <taxon>Bdellovibrionota</taxon>
        <taxon>Bdellovibrionia</taxon>
        <taxon>Bdellovibrionales</taxon>
        <taxon>Pseudobdellovibrionaceae</taxon>
        <taxon>Bdellovibrio</taxon>
    </lineage>
</organism>
<reference evidence="1 2" key="1">
    <citation type="journal article" date="2012" name="BMC Genomics">
        <title>Genome analysis of a simultaneously predatory and prey-independent, novel Bdellovibrio bacteriovorus from the River Tiber, supports in silico predictions of both ancient and recent lateral gene transfer from diverse bacteria.</title>
        <authorList>
            <person name="Hobley L."/>
            <person name="Lerner T.R."/>
            <person name="Williams L.E."/>
            <person name="Lambert C."/>
            <person name="Till R."/>
            <person name="Milner D.S."/>
            <person name="Basford S.M."/>
            <person name="Capeness M.J."/>
            <person name="Fenton A.K."/>
            <person name="Atterbury R.J."/>
            <person name="Harris M.A."/>
            <person name="Sockett R.E."/>
        </authorList>
    </citation>
    <scope>NUCLEOTIDE SEQUENCE [LARGE SCALE GENOMIC DNA]</scope>
    <source>
        <strain evidence="1 2">Tiberius</strain>
    </source>
</reference>
<protein>
    <submittedName>
        <fullName evidence="1">Uncharacterized protein</fullName>
    </submittedName>
</protein>
<evidence type="ECO:0000313" key="1">
    <source>
        <dbReference type="EMBL" id="AFY00232.1"/>
    </source>
</evidence>